<dbReference type="Proteomes" id="UP000289152">
    <property type="component" value="Unassembled WGS sequence"/>
</dbReference>
<reference evidence="1 3" key="1">
    <citation type="submission" date="2016-06" db="EMBL/GenBank/DDBJ databases">
        <title>Evolution of pathogenesis and genome organization in the Tremellales.</title>
        <authorList>
            <person name="Cuomo C."/>
            <person name="Litvintseva A."/>
            <person name="Heitman J."/>
            <person name="Chen Y."/>
            <person name="Sun S."/>
            <person name="Springer D."/>
            <person name="Dromer F."/>
            <person name="Young S."/>
            <person name="Zeng Q."/>
            <person name="Chapman S."/>
            <person name="Gujja S."/>
            <person name="Saif S."/>
            <person name="Birren B."/>
        </authorList>
    </citation>
    <scope>NUCLEOTIDE SEQUENCE [LARGE SCALE GENOMIC DNA]</scope>
    <source>
        <strain evidence="1 3">ATCC 28783</strain>
    </source>
</reference>
<name>A0A4Q1BF55_TREME</name>
<dbReference type="EMBL" id="SDIL01000231">
    <property type="protein sequence ID" value="RXK34671.1"/>
    <property type="molecule type" value="Genomic_DNA"/>
</dbReference>
<dbReference type="EMBL" id="SDIL01000226">
    <property type="protein sequence ID" value="RXK34677.1"/>
    <property type="molecule type" value="Genomic_DNA"/>
</dbReference>
<organism evidence="1 3">
    <name type="scientific">Tremella mesenterica</name>
    <name type="common">Jelly fungus</name>
    <dbReference type="NCBI Taxonomy" id="5217"/>
    <lineage>
        <taxon>Eukaryota</taxon>
        <taxon>Fungi</taxon>
        <taxon>Dikarya</taxon>
        <taxon>Basidiomycota</taxon>
        <taxon>Agaricomycotina</taxon>
        <taxon>Tremellomycetes</taxon>
        <taxon>Tremellales</taxon>
        <taxon>Tremellaceae</taxon>
        <taxon>Tremella</taxon>
    </lineage>
</organism>
<proteinExistence type="predicted"/>
<sequence>MNGTLVSVEPVLNRAPLSDRTGRVELGQGTIALGKVGGMEKALKGHGTSCDLWEMESVPVSIVGPGLYPSPRRPTQTRLGSSFPLETFKFIFPLVPLWNSMLPSERPTAVSPAIEDDLTRQPSPMTPTYLLKKLPPITFSPSGFSPRMDHAE</sequence>
<keyword evidence="3" id="KW-1185">Reference proteome</keyword>
<protein>
    <submittedName>
        <fullName evidence="1">Uncharacterized protein</fullName>
    </submittedName>
</protein>
<evidence type="ECO:0000313" key="1">
    <source>
        <dbReference type="EMBL" id="RXK34671.1"/>
    </source>
</evidence>
<evidence type="ECO:0000313" key="2">
    <source>
        <dbReference type="EMBL" id="RXK34677.1"/>
    </source>
</evidence>
<dbReference type="InParanoid" id="A0A4Q1BF55"/>
<comment type="caution">
    <text evidence="1">The sequence shown here is derived from an EMBL/GenBank/DDBJ whole genome shotgun (WGS) entry which is preliminary data.</text>
</comment>
<dbReference type="AlphaFoldDB" id="A0A4Q1BF55"/>
<gene>
    <name evidence="2" type="ORF">M231_08067</name>
    <name evidence="1" type="ORF">M231_08073</name>
</gene>
<evidence type="ECO:0000313" key="3">
    <source>
        <dbReference type="Proteomes" id="UP000289152"/>
    </source>
</evidence>
<accession>A0A4Q1BF55</accession>